<dbReference type="EMBL" id="LT963412">
    <property type="protein sequence ID" value="SOS42964.1"/>
    <property type="molecule type" value="Genomic_DNA"/>
</dbReference>
<gene>
    <name evidence="2" type="ORF">CFBP3840_P300019</name>
</gene>
<reference evidence="2 3" key="1">
    <citation type="submission" date="2017-11" db="EMBL/GenBank/DDBJ databases">
        <authorList>
            <person name="Han C.G."/>
        </authorList>
    </citation>
    <scope>NUCLEOTIDE SEQUENCE [LARGE SCALE GENOMIC DNA]</scope>
    <source>
        <strain evidence="2">CFBP3840</strain>
        <plasmid evidence="3">Plasmid pp3</plasmid>
    </source>
</reference>
<name>A0A2K4X3U4_PSESX</name>
<evidence type="ECO:0000256" key="1">
    <source>
        <dbReference type="SAM" id="Phobius"/>
    </source>
</evidence>
<sequence>MVMAFSKPIQRLKTPGEAWLGIVRTLYMLFAFPFLLFFGVAMLAMTTSSRTNHRLPGDELGTALIWAAILLSVGIFAYGIRSRKRTLKSITAALRDPAYFSPDEGYEIYQQGAGKYLGIDTRNGTILYVHRIRKGQVDVVALTMNDWTKCEVEGTNIFRLFTQFTDLPRLEIFCPWAERWYDTIGVMRQKQYTNAQAFKQHVHHRLEALERDLNVQIPRLA</sequence>
<keyword evidence="1" id="KW-0472">Membrane</keyword>
<dbReference type="Proteomes" id="UP000238095">
    <property type="component" value="Plasmid PP3"/>
</dbReference>
<dbReference type="NCBIfam" id="NF033891">
    <property type="entry name" value="surf_exc_IncI1"/>
    <property type="match status" value="1"/>
</dbReference>
<feature type="transmembrane region" description="Helical" evidence="1">
    <location>
        <begin position="21"/>
        <end position="43"/>
    </location>
</feature>
<organism evidence="2 3">
    <name type="scientific">Pseudomonas syringae</name>
    <dbReference type="NCBI Taxonomy" id="317"/>
    <lineage>
        <taxon>Bacteria</taxon>
        <taxon>Pseudomonadati</taxon>
        <taxon>Pseudomonadota</taxon>
        <taxon>Gammaproteobacteria</taxon>
        <taxon>Pseudomonadales</taxon>
        <taxon>Pseudomonadaceae</taxon>
        <taxon>Pseudomonas</taxon>
    </lineage>
</organism>
<feature type="transmembrane region" description="Helical" evidence="1">
    <location>
        <begin position="63"/>
        <end position="80"/>
    </location>
</feature>
<keyword evidence="2" id="KW-0614">Plasmid</keyword>
<evidence type="ECO:0000313" key="2">
    <source>
        <dbReference type="EMBL" id="SOS42964.1"/>
    </source>
</evidence>
<accession>A0A2K4X3U4</accession>
<keyword evidence="1" id="KW-0812">Transmembrane</keyword>
<proteinExistence type="predicted"/>
<geneLocation type="plasmid" evidence="2">
    <name>PP3</name>
</geneLocation>
<protein>
    <submittedName>
        <fullName evidence="2">Putative exclusion-determining protein</fullName>
    </submittedName>
</protein>
<dbReference type="AlphaFoldDB" id="A0A2K4X3U4"/>
<keyword evidence="1" id="KW-1133">Transmembrane helix</keyword>
<evidence type="ECO:0000313" key="3">
    <source>
        <dbReference type="Proteomes" id="UP000238095"/>
    </source>
</evidence>